<evidence type="ECO:0000313" key="7">
    <source>
        <dbReference type="EMBL" id="RAR48405.1"/>
    </source>
</evidence>
<dbReference type="AlphaFoldDB" id="A0A328WSZ4"/>
<evidence type="ECO:0000259" key="5">
    <source>
        <dbReference type="Pfam" id="PF04542"/>
    </source>
</evidence>
<keyword evidence="8" id="KW-1185">Reference proteome</keyword>
<reference evidence="7 8" key="1">
    <citation type="submission" date="2018-06" db="EMBL/GenBank/DDBJ databases">
        <title>Genomic Encyclopedia of Type Strains, Phase III (KMG-III): the genomes of soil and plant-associated and newly described type strains.</title>
        <authorList>
            <person name="Whitman W."/>
        </authorList>
    </citation>
    <scope>NUCLEOTIDE SEQUENCE [LARGE SCALE GENOMIC DNA]</scope>
    <source>
        <strain evidence="7 8">CGMCC 1.12504</strain>
    </source>
</reference>
<dbReference type="Proteomes" id="UP000249518">
    <property type="component" value="Unassembled WGS sequence"/>
</dbReference>
<dbReference type="OrthoDB" id="9780326at2"/>
<comment type="similarity">
    <text evidence="1">Belongs to the sigma-70 factor family. ECF subfamily.</text>
</comment>
<dbReference type="Pfam" id="PF04542">
    <property type="entry name" value="Sigma70_r2"/>
    <property type="match status" value="1"/>
</dbReference>
<feature type="domain" description="RNA polymerase sigma-70 region 2" evidence="5">
    <location>
        <begin position="13"/>
        <end position="79"/>
    </location>
</feature>
<evidence type="ECO:0000256" key="1">
    <source>
        <dbReference type="ARBA" id="ARBA00010641"/>
    </source>
</evidence>
<evidence type="ECO:0000313" key="8">
    <source>
        <dbReference type="Proteomes" id="UP000249518"/>
    </source>
</evidence>
<evidence type="ECO:0000256" key="3">
    <source>
        <dbReference type="ARBA" id="ARBA00023082"/>
    </source>
</evidence>
<accession>A0A328WSZ4</accession>
<feature type="domain" description="RNA polymerase sigma factor 70 region 4 type 2" evidence="6">
    <location>
        <begin position="108"/>
        <end position="159"/>
    </location>
</feature>
<dbReference type="InterPro" id="IPR013325">
    <property type="entry name" value="RNA_pol_sigma_r2"/>
</dbReference>
<dbReference type="InterPro" id="IPR039425">
    <property type="entry name" value="RNA_pol_sigma-70-like"/>
</dbReference>
<dbReference type="Gene3D" id="1.10.10.10">
    <property type="entry name" value="Winged helix-like DNA-binding domain superfamily/Winged helix DNA-binding domain"/>
    <property type="match status" value="1"/>
</dbReference>
<dbReference type="GO" id="GO:0003677">
    <property type="term" value="F:DNA binding"/>
    <property type="evidence" value="ECO:0007669"/>
    <property type="project" value="InterPro"/>
</dbReference>
<dbReference type="RefSeq" id="WP_112085602.1">
    <property type="nucleotide sequence ID" value="NZ_QLSV01000005.1"/>
</dbReference>
<dbReference type="SUPFAM" id="SSF88659">
    <property type="entry name" value="Sigma3 and sigma4 domains of RNA polymerase sigma factors"/>
    <property type="match status" value="1"/>
</dbReference>
<dbReference type="Gene3D" id="1.10.1740.10">
    <property type="match status" value="1"/>
</dbReference>
<dbReference type="EMBL" id="QLSV01000005">
    <property type="protein sequence ID" value="RAR48405.1"/>
    <property type="molecule type" value="Genomic_DNA"/>
</dbReference>
<dbReference type="InterPro" id="IPR013324">
    <property type="entry name" value="RNA_pol_sigma_r3/r4-like"/>
</dbReference>
<dbReference type="NCBIfam" id="TIGR02937">
    <property type="entry name" value="sigma70-ECF"/>
    <property type="match status" value="1"/>
</dbReference>
<gene>
    <name evidence="7" type="ORF">B0I10_10513</name>
</gene>
<dbReference type="PANTHER" id="PTHR43133">
    <property type="entry name" value="RNA POLYMERASE ECF-TYPE SIGMA FACTO"/>
    <property type="match status" value="1"/>
</dbReference>
<dbReference type="Pfam" id="PF08281">
    <property type="entry name" value="Sigma70_r4_2"/>
    <property type="match status" value="1"/>
</dbReference>
<dbReference type="InterPro" id="IPR013249">
    <property type="entry name" value="RNA_pol_sigma70_r4_t2"/>
</dbReference>
<sequence>MNKQEQRHIFESIIEQHKGILFKVARTYCPDEADRQDLIQEMMIQIWQSVHKYNDQYKITTWLYRISLNVAISYYRKNSTRTKKFTDLNEQMMEIPVEDKSENEKQLNLLEQFISELKEIDKALMILYLEDKSHTEIAEILGMSISNVGTKVGRIKEKLKTRFAQLKS</sequence>
<dbReference type="GO" id="GO:0006352">
    <property type="term" value="P:DNA-templated transcription initiation"/>
    <property type="evidence" value="ECO:0007669"/>
    <property type="project" value="InterPro"/>
</dbReference>
<evidence type="ECO:0000256" key="2">
    <source>
        <dbReference type="ARBA" id="ARBA00023015"/>
    </source>
</evidence>
<dbReference type="SUPFAM" id="SSF88946">
    <property type="entry name" value="Sigma2 domain of RNA polymerase sigma factors"/>
    <property type="match status" value="1"/>
</dbReference>
<dbReference type="PANTHER" id="PTHR43133:SF45">
    <property type="entry name" value="RNA POLYMERASE ECF-TYPE SIGMA FACTOR"/>
    <property type="match status" value="1"/>
</dbReference>
<evidence type="ECO:0000256" key="4">
    <source>
        <dbReference type="ARBA" id="ARBA00023163"/>
    </source>
</evidence>
<organism evidence="7 8">
    <name type="scientific">Flavobacterium lacus</name>
    <dbReference type="NCBI Taxonomy" id="1353778"/>
    <lineage>
        <taxon>Bacteria</taxon>
        <taxon>Pseudomonadati</taxon>
        <taxon>Bacteroidota</taxon>
        <taxon>Flavobacteriia</taxon>
        <taxon>Flavobacteriales</taxon>
        <taxon>Flavobacteriaceae</taxon>
        <taxon>Flavobacterium</taxon>
    </lineage>
</organism>
<keyword evidence="4" id="KW-0804">Transcription</keyword>
<dbReference type="InterPro" id="IPR007627">
    <property type="entry name" value="RNA_pol_sigma70_r2"/>
</dbReference>
<protein>
    <submittedName>
        <fullName evidence="7">RNA polymerase sigma-70 factor (ECF subfamily)</fullName>
    </submittedName>
</protein>
<proteinExistence type="inferred from homology"/>
<name>A0A328WSZ4_9FLAO</name>
<dbReference type="InterPro" id="IPR036388">
    <property type="entry name" value="WH-like_DNA-bd_sf"/>
</dbReference>
<comment type="caution">
    <text evidence="7">The sequence shown here is derived from an EMBL/GenBank/DDBJ whole genome shotgun (WGS) entry which is preliminary data.</text>
</comment>
<keyword evidence="3" id="KW-0731">Sigma factor</keyword>
<dbReference type="InterPro" id="IPR014284">
    <property type="entry name" value="RNA_pol_sigma-70_dom"/>
</dbReference>
<dbReference type="GO" id="GO:0016987">
    <property type="term" value="F:sigma factor activity"/>
    <property type="evidence" value="ECO:0007669"/>
    <property type="project" value="UniProtKB-KW"/>
</dbReference>
<keyword evidence="2" id="KW-0805">Transcription regulation</keyword>
<evidence type="ECO:0000259" key="6">
    <source>
        <dbReference type="Pfam" id="PF08281"/>
    </source>
</evidence>